<organism evidence="8">
    <name type="scientific">marine sediment metagenome</name>
    <dbReference type="NCBI Taxonomy" id="412755"/>
    <lineage>
        <taxon>unclassified sequences</taxon>
        <taxon>metagenomes</taxon>
        <taxon>ecological metagenomes</taxon>
    </lineage>
</organism>
<dbReference type="NCBIfam" id="TIGR01187">
    <property type="entry name" value="potA"/>
    <property type="match status" value="1"/>
</dbReference>
<comment type="caution">
    <text evidence="8">The sequence shown here is derived from an EMBL/GenBank/DDBJ whole genome shotgun (WGS) entry which is preliminary data.</text>
</comment>
<dbReference type="EMBL" id="LAZR01000007">
    <property type="protein sequence ID" value="KKO09145.1"/>
    <property type="molecule type" value="Genomic_DNA"/>
</dbReference>
<protein>
    <recommendedName>
        <fullName evidence="7">ABC transporter domain-containing protein</fullName>
    </recommendedName>
</protein>
<sequence>MDERDSVGVSIRSISKRYGGTVALKDITLNIEPGEFVSLLGPSGSGKTTLLGALGGFVMPSSGSVWVGDQDMTYMPPHKRNIGIVFQSYALFPHMNVGENVAFPLRARRLPKSTWPERVKQALAMVELDGYQERGVSQLSGGQRQRVALARAIVFEPRLILMDEPLSALDKQLRETMQIELRRLHRKLGATVVYVTHDQREALTMSDRVAILKDGELVQIGAPETLHNNPKDSFVASFIGDSTLLPVTRIDEHKVKLGNQTLLSAKPISPHADLLLAIQTEKLLIDDGSHAPDVNRLTCRVIEAVYQGDSLRLFLELEDGTSISMRQPSHHAARQQIPPLGENLSVVLHPEDTIIVPRAGCSTPATNVA</sequence>
<dbReference type="PROSITE" id="PS00211">
    <property type="entry name" value="ABC_TRANSPORTER_1"/>
    <property type="match status" value="1"/>
</dbReference>
<keyword evidence="5" id="KW-1278">Translocase</keyword>
<dbReference type="InterPro" id="IPR017871">
    <property type="entry name" value="ABC_transporter-like_CS"/>
</dbReference>
<dbReference type="InterPro" id="IPR050093">
    <property type="entry name" value="ABC_SmlMolc_Importer"/>
</dbReference>
<evidence type="ECO:0000256" key="1">
    <source>
        <dbReference type="ARBA" id="ARBA00022448"/>
    </source>
</evidence>
<dbReference type="GO" id="GO:0015417">
    <property type="term" value="F:ABC-type polyamine transporter activity"/>
    <property type="evidence" value="ECO:0007669"/>
    <property type="project" value="InterPro"/>
</dbReference>
<dbReference type="SMART" id="SM00382">
    <property type="entry name" value="AAA"/>
    <property type="match status" value="1"/>
</dbReference>
<dbReference type="Pfam" id="PF00005">
    <property type="entry name" value="ABC_tran"/>
    <property type="match status" value="1"/>
</dbReference>
<dbReference type="AlphaFoldDB" id="A0A0F9VYE4"/>
<dbReference type="PANTHER" id="PTHR42781:SF4">
    <property type="entry name" value="SPERMIDINE_PUTRESCINE IMPORT ATP-BINDING PROTEIN POTA"/>
    <property type="match status" value="1"/>
</dbReference>
<keyword evidence="1" id="KW-0813">Transport</keyword>
<dbReference type="PANTHER" id="PTHR42781">
    <property type="entry name" value="SPERMIDINE/PUTRESCINE IMPORT ATP-BINDING PROTEIN POTA"/>
    <property type="match status" value="1"/>
</dbReference>
<dbReference type="GO" id="GO:0005524">
    <property type="term" value="F:ATP binding"/>
    <property type="evidence" value="ECO:0007669"/>
    <property type="project" value="UniProtKB-KW"/>
</dbReference>
<dbReference type="PROSITE" id="PS50893">
    <property type="entry name" value="ABC_TRANSPORTER_2"/>
    <property type="match status" value="1"/>
</dbReference>
<evidence type="ECO:0000256" key="2">
    <source>
        <dbReference type="ARBA" id="ARBA00022475"/>
    </source>
</evidence>
<dbReference type="GO" id="GO:0016887">
    <property type="term" value="F:ATP hydrolysis activity"/>
    <property type="evidence" value="ECO:0007669"/>
    <property type="project" value="InterPro"/>
</dbReference>
<keyword evidence="2" id="KW-1003">Cell membrane</keyword>
<evidence type="ECO:0000256" key="5">
    <source>
        <dbReference type="ARBA" id="ARBA00022967"/>
    </source>
</evidence>
<evidence type="ECO:0000256" key="6">
    <source>
        <dbReference type="ARBA" id="ARBA00023136"/>
    </source>
</evidence>
<accession>A0A0F9VYE4</accession>
<evidence type="ECO:0000313" key="8">
    <source>
        <dbReference type="EMBL" id="KKO09145.1"/>
    </source>
</evidence>
<feature type="domain" description="ABC transporter" evidence="7">
    <location>
        <begin position="9"/>
        <end position="239"/>
    </location>
</feature>
<keyword evidence="4" id="KW-0067">ATP-binding</keyword>
<dbReference type="InterPro" id="IPR013611">
    <property type="entry name" value="Transp-assoc_OB_typ2"/>
</dbReference>
<dbReference type="Pfam" id="PF08402">
    <property type="entry name" value="TOBE_2"/>
    <property type="match status" value="1"/>
</dbReference>
<evidence type="ECO:0000256" key="3">
    <source>
        <dbReference type="ARBA" id="ARBA00022741"/>
    </source>
</evidence>
<dbReference type="SUPFAM" id="SSF50331">
    <property type="entry name" value="MOP-like"/>
    <property type="match status" value="1"/>
</dbReference>
<dbReference type="SUPFAM" id="SSF52540">
    <property type="entry name" value="P-loop containing nucleoside triphosphate hydrolases"/>
    <property type="match status" value="1"/>
</dbReference>
<dbReference type="InterPro" id="IPR003593">
    <property type="entry name" value="AAA+_ATPase"/>
</dbReference>
<dbReference type="GO" id="GO:0043190">
    <property type="term" value="C:ATP-binding cassette (ABC) transporter complex"/>
    <property type="evidence" value="ECO:0007669"/>
    <property type="project" value="InterPro"/>
</dbReference>
<dbReference type="InterPro" id="IPR003439">
    <property type="entry name" value="ABC_transporter-like_ATP-bd"/>
</dbReference>
<keyword evidence="6" id="KW-0472">Membrane</keyword>
<dbReference type="InterPro" id="IPR008995">
    <property type="entry name" value="Mo/tungstate-bd_C_term_dom"/>
</dbReference>
<dbReference type="InterPro" id="IPR027417">
    <property type="entry name" value="P-loop_NTPase"/>
</dbReference>
<evidence type="ECO:0000256" key="4">
    <source>
        <dbReference type="ARBA" id="ARBA00022840"/>
    </source>
</evidence>
<name>A0A0F9VYE4_9ZZZZ</name>
<dbReference type="InterPro" id="IPR005893">
    <property type="entry name" value="PotA-like"/>
</dbReference>
<keyword evidence="3" id="KW-0547">Nucleotide-binding</keyword>
<evidence type="ECO:0000259" key="7">
    <source>
        <dbReference type="PROSITE" id="PS50893"/>
    </source>
</evidence>
<dbReference type="Gene3D" id="3.40.50.300">
    <property type="entry name" value="P-loop containing nucleotide triphosphate hydrolases"/>
    <property type="match status" value="1"/>
</dbReference>
<dbReference type="FunFam" id="3.40.50.300:FF:000133">
    <property type="entry name" value="Spermidine/putrescine import ATP-binding protein PotA"/>
    <property type="match status" value="1"/>
</dbReference>
<reference evidence="8" key="1">
    <citation type="journal article" date="2015" name="Nature">
        <title>Complex archaea that bridge the gap between prokaryotes and eukaryotes.</title>
        <authorList>
            <person name="Spang A."/>
            <person name="Saw J.H."/>
            <person name="Jorgensen S.L."/>
            <person name="Zaremba-Niedzwiedzka K."/>
            <person name="Martijn J."/>
            <person name="Lind A.E."/>
            <person name="van Eijk R."/>
            <person name="Schleper C."/>
            <person name="Guy L."/>
            <person name="Ettema T.J."/>
        </authorList>
    </citation>
    <scope>NUCLEOTIDE SEQUENCE</scope>
</reference>
<proteinExistence type="predicted"/>
<gene>
    <name evidence="8" type="ORF">LCGC14_0034830</name>
</gene>